<dbReference type="HOGENOM" id="CLU_026580_0_0_1"/>
<dbReference type="Gene3D" id="1.20.930.20">
    <property type="entry name" value="Adaptor protein Cbl, N-terminal domain"/>
    <property type="match status" value="1"/>
</dbReference>
<dbReference type="GO" id="GO:0007166">
    <property type="term" value="P:cell surface receptor signaling pathway"/>
    <property type="evidence" value="ECO:0007669"/>
    <property type="project" value="InterPro"/>
</dbReference>
<dbReference type="Proteomes" id="UP000027265">
    <property type="component" value="Unassembled WGS sequence"/>
</dbReference>
<gene>
    <name evidence="1" type="ORF">JAAARDRAFT_205203</name>
</gene>
<name>A0A067PZE4_9AGAM</name>
<dbReference type="CDD" id="cd21037">
    <property type="entry name" value="MLKL_NTD"/>
    <property type="match status" value="1"/>
</dbReference>
<accession>A0A067PZE4</accession>
<dbReference type="AlphaFoldDB" id="A0A067PZE4"/>
<keyword evidence="2" id="KW-1185">Reference proteome</keyword>
<organism evidence="1 2">
    <name type="scientific">Jaapia argillacea MUCL 33604</name>
    <dbReference type="NCBI Taxonomy" id="933084"/>
    <lineage>
        <taxon>Eukaryota</taxon>
        <taxon>Fungi</taxon>
        <taxon>Dikarya</taxon>
        <taxon>Basidiomycota</taxon>
        <taxon>Agaricomycotina</taxon>
        <taxon>Agaricomycetes</taxon>
        <taxon>Agaricomycetidae</taxon>
        <taxon>Jaapiales</taxon>
        <taxon>Jaapiaceae</taxon>
        <taxon>Jaapia</taxon>
    </lineage>
</organism>
<sequence>MHPRWKEGLSHTITGLRAIEAAADFTPVPHVKLVAGLVLKLLESVDNVEKCKDDCENLASRTAQMVFTILSEAQSHGPLSSEMESRVMKLAEVLNDTTQFMREQSKAPFLRRFLRQANTQARIDEYRVRLEDTFRLFDSTSLIGVQRSLDQLKNTAEQTKNLQLVLSTDLRGLMQSHLSSVSEYDGDFRVFKRTDVDLIEPLDTTYSRRSDGTLRCVVRSHKASLGANGHVVVVRIYEGAHSVQAAQIYLGERKLEWGGRSAFQDRRGHPVRALDQNGRLIVGPGIVRDDKPTCIYDDARTAPDGVRQGGTPREAIDYLRMDIGRFRTASDLYLALEKAVATYIRESAKDSQLLLAQWAELLANLPSPTLRGSSESKAVNLGDVVFCDDLSPSGDNIHALLGPYSSPWLYLTRACGPYDEGENVHIGPRGPTHYPITGEPFHGSSRLSFHASTGEWTTFQHEYTCPRCSDKSLYSELHYYSTKPAFTQLLALGKELARKHGRPLQSIGIVTSVRNTLAFGGLEAEEKLYEKPGFLYLHIRKPVAHLPPACYWSESSEPGHKELFEVEARNSWTADLILQRLQGHHWTEYDFQLYDYYLKWHCGNKSPSSVKRSFQEIRVVMFSPLESAIAEILAPKLPSFGPADSVVTHAEPLDDGFEVMGESLFYQSPQ</sequence>
<dbReference type="InterPro" id="IPR059179">
    <property type="entry name" value="MLKL-like_MCAfunc"/>
</dbReference>
<dbReference type="InParanoid" id="A0A067PZE4"/>
<dbReference type="STRING" id="933084.A0A067PZE4"/>
<evidence type="ECO:0000313" key="1">
    <source>
        <dbReference type="EMBL" id="KDQ60193.1"/>
    </source>
</evidence>
<dbReference type="EMBL" id="KL197714">
    <property type="protein sequence ID" value="KDQ60193.1"/>
    <property type="molecule type" value="Genomic_DNA"/>
</dbReference>
<dbReference type="InterPro" id="IPR036537">
    <property type="entry name" value="Adaptor_Cbl_N_dom_sf"/>
</dbReference>
<proteinExistence type="predicted"/>
<reference evidence="2" key="1">
    <citation type="journal article" date="2014" name="Proc. Natl. Acad. Sci. U.S.A.">
        <title>Extensive sampling of basidiomycete genomes demonstrates inadequacy of the white-rot/brown-rot paradigm for wood decay fungi.</title>
        <authorList>
            <person name="Riley R."/>
            <person name="Salamov A.A."/>
            <person name="Brown D.W."/>
            <person name="Nagy L.G."/>
            <person name="Floudas D."/>
            <person name="Held B.W."/>
            <person name="Levasseur A."/>
            <person name="Lombard V."/>
            <person name="Morin E."/>
            <person name="Otillar R."/>
            <person name="Lindquist E.A."/>
            <person name="Sun H."/>
            <person name="LaButti K.M."/>
            <person name="Schmutz J."/>
            <person name="Jabbour D."/>
            <person name="Luo H."/>
            <person name="Baker S.E."/>
            <person name="Pisabarro A.G."/>
            <person name="Walton J.D."/>
            <person name="Blanchette R.A."/>
            <person name="Henrissat B."/>
            <person name="Martin F."/>
            <person name="Cullen D."/>
            <person name="Hibbett D.S."/>
            <person name="Grigoriev I.V."/>
        </authorList>
    </citation>
    <scope>NUCLEOTIDE SEQUENCE [LARGE SCALE GENOMIC DNA]</scope>
    <source>
        <strain evidence="2">MUCL 33604</strain>
    </source>
</reference>
<evidence type="ECO:0000313" key="2">
    <source>
        <dbReference type="Proteomes" id="UP000027265"/>
    </source>
</evidence>
<protein>
    <submittedName>
        <fullName evidence="1">Uncharacterized protein</fullName>
    </submittedName>
</protein>
<dbReference type="OrthoDB" id="2747113at2759"/>